<dbReference type="EMBL" id="LN515532">
    <property type="protein sequence ID" value="CEA16838.1"/>
    <property type="molecule type" value="Genomic_DNA"/>
</dbReference>
<keyword evidence="3" id="KW-1185">Reference proteome</keyword>
<dbReference type="Proteomes" id="UP000032417">
    <property type="component" value="Chromosome 1"/>
</dbReference>
<dbReference type="KEGG" id="pbt:ING2E5B_2110"/>
<dbReference type="Pfam" id="PF00535">
    <property type="entry name" value="Glycos_transf_2"/>
    <property type="match status" value="1"/>
</dbReference>
<proteinExistence type="predicted"/>
<dbReference type="HOGENOM" id="CLU_054735_1_0_10"/>
<dbReference type="AlphaFoldDB" id="A0A098C344"/>
<dbReference type="SUPFAM" id="SSF53448">
    <property type="entry name" value="Nucleotide-diphospho-sugar transferases"/>
    <property type="match status" value="1"/>
</dbReference>
<evidence type="ECO:0000313" key="2">
    <source>
        <dbReference type="EMBL" id="CEA16838.1"/>
    </source>
</evidence>
<dbReference type="Gene3D" id="3.90.550.10">
    <property type="entry name" value="Spore Coat Polysaccharide Biosynthesis Protein SpsA, Chain A"/>
    <property type="match status" value="1"/>
</dbReference>
<feature type="domain" description="Glycosyltransferase 2-like" evidence="1">
    <location>
        <begin position="7"/>
        <end position="126"/>
    </location>
</feature>
<sequence length="298" mass="34700">MSLAPVLLFTYNRPSHTRQTLEALMNNKLCSETELYIFSDGYKNNSDKNDVKEVRRIIHSIDGFKKICIIENGNNIGLAKNIIQGVTRIINEHGKVIVLEDDLITAPHFLTFMNEALDRFEDEDRIGHIQGFIFPIEELPESFLIKWTGSWGWATWKRAWKLFNPDGKELLNEIKRRKLSKQFDFNGKYPFTRMLKRQVNGENDSWAIRWNATLFLNDIFSLNAGRSLVRNIGFDGSGIHSGSDDIYSTDLYKGKLNINIPEISENKKARRAIMKYYGQTNSFRAKLKRRINRFLRSR</sequence>
<dbReference type="OrthoDB" id="9785375at2"/>
<dbReference type="InterPro" id="IPR029044">
    <property type="entry name" value="Nucleotide-diphossugar_trans"/>
</dbReference>
<dbReference type="STRING" id="1562970.ING2E5B_2110"/>
<protein>
    <recommendedName>
        <fullName evidence="1">Glycosyltransferase 2-like domain-containing protein</fullName>
    </recommendedName>
</protein>
<name>A0A098C344_9BACT</name>
<evidence type="ECO:0000259" key="1">
    <source>
        <dbReference type="Pfam" id="PF00535"/>
    </source>
</evidence>
<gene>
    <name evidence="2" type="ORF">ING2E5B_2110</name>
</gene>
<evidence type="ECO:0000313" key="3">
    <source>
        <dbReference type="Proteomes" id="UP000032417"/>
    </source>
</evidence>
<organism evidence="2 3">
    <name type="scientific">Fermentimonas caenicola</name>
    <dbReference type="NCBI Taxonomy" id="1562970"/>
    <lineage>
        <taxon>Bacteria</taxon>
        <taxon>Pseudomonadati</taxon>
        <taxon>Bacteroidota</taxon>
        <taxon>Bacteroidia</taxon>
        <taxon>Bacteroidales</taxon>
        <taxon>Dysgonomonadaceae</taxon>
        <taxon>Fermentimonas</taxon>
    </lineage>
</organism>
<reference evidence="2 3" key="1">
    <citation type="submission" date="2014-08" db="EMBL/GenBank/DDBJ databases">
        <authorList>
            <person name="Wibberg D."/>
        </authorList>
    </citation>
    <scope>NUCLEOTIDE SEQUENCE [LARGE SCALE GENOMIC DNA]</scope>
    <source>
        <strain evidence="3">ING2-E5B</strain>
    </source>
</reference>
<dbReference type="InterPro" id="IPR001173">
    <property type="entry name" value="Glyco_trans_2-like"/>
</dbReference>
<accession>A0A098C344</accession>